<dbReference type="AlphaFoldDB" id="A0A1F6Y0G8"/>
<keyword evidence="3 8" id="KW-0545">Nucleotide biosynthesis</keyword>
<organism evidence="11 12">
    <name type="scientific">Candidatus Nomurabacteria bacterium RIFCSPLOWO2_02_FULL_40_10</name>
    <dbReference type="NCBI Taxonomy" id="1801786"/>
    <lineage>
        <taxon>Bacteria</taxon>
        <taxon>Candidatus Nomuraibacteriota</taxon>
    </lineage>
</organism>
<evidence type="ECO:0000256" key="6">
    <source>
        <dbReference type="ARBA" id="ARBA00022840"/>
    </source>
</evidence>
<dbReference type="EC" id="2.7.6.1" evidence="1"/>
<dbReference type="EMBL" id="MFVK01000006">
    <property type="protein sequence ID" value="OGI99879.1"/>
    <property type="molecule type" value="Genomic_DNA"/>
</dbReference>
<keyword evidence="5" id="KW-0418">Kinase</keyword>
<dbReference type="SMART" id="SM01400">
    <property type="entry name" value="Pribosyltran_N"/>
    <property type="match status" value="1"/>
</dbReference>
<evidence type="ECO:0000259" key="9">
    <source>
        <dbReference type="Pfam" id="PF00156"/>
    </source>
</evidence>
<dbReference type="Pfam" id="PF13793">
    <property type="entry name" value="Pribosyltran_N"/>
    <property type="match status" value="1"/>
</dbReference>
<dbReference type="CDD" id="cd06223">
    <property type="entry name" value="PRTases_typeI"/>
    <property type="match status" value="1"/>
</dbReference>
<evidence type="ECO:0000259" key="10">
    <source>
        <dbReference type="Pfam" id="PF13793"/>
    </source>
</evidence>
<evidence type="ECO:0000256" key="7">
    <source>
        <dbReference type="ARBA" id="ARBA00049535"/>
    </source>
</evidence>
<gene>
    <name evidence="11" type="ORF">A3H53_02515</name>
</gene>
<dbReference type="InterPro" id="IPR005946">
    <property type="entry name" value="Rib-P_diPkinase"/>
</dbReference>
<dbReference type="GO" id="GO:0000287">
    <property type="term" value="F:magnesium ion binding"/>
    <property type="evidence" value="ECO:0007669"/>
    <property type="project" value="InterPro"/>
</dbReference>
<evidence type="ECO:0000256" key="2">
    <source>
        <dbReference type="ARBA" id="ARBA00022679"/>
    </source>
</evidence>
<dbReference type="GO" id="GO:0005524">
    <property type="term" value="F:ATP binding"/>
    <property type="evidence" value="ECO:0007669"/>
    <property type="project" value="UniProtKB-KW"/>
</dbReference>
<feature type="domain" description="Phosphoribosyltransferase" evidence="9">
    <location>
        <begin position="145"/>
        <end position="249"/>
    </location>
</feature>
<keyword evidence="6" id="KW-0067">ATP-binding</keyword>
<reference evidence="11 12" key="1">
    <citation type="journal article" date="2016" name="Nat. Commun.">
        <title>Thousands of microbial genomes shed light on interconnected biogeochemical processes in an aquifer system.</title>
        <authorList>
            <person name="Anantharaman K."/>
            <person name="Brown C.T."/>
            <person name="Hug L.A."/>
            <person name="Sharon I."/>
            <person name="Castelle C.J."/>
            <person name="Probst A.J."/>
            <person name="Thomas B.C."/>
            <person name="Singh A."/>
            <person name="Wilkins M.J."/>
            <person name="Karaoz U."/>
            <person name="Brodie E.L."/>
            <person name="Williams K.H."/>
            <person name="Hubbard S.S."/>
            <person name="Banfield J.F."/>
        </authorList>
    </citation>
    <scope>NUCLEOTIDE SEQUENCE [LARGE SCALE GENOMIC DNA]</scope>
</reference>
<dbReference type="GO" id="GO:0004749">
    <property type="term" value="F:ribose phosphate diphosphokinase activity"/>
    <property type="evidence" value="ECO:0007669"/>
    <property type="project" value="UniProtKB-EC"/>
</dbReference>
<evidence type="ECO:0000256" key="3">
    <source>
        <dbReference type="ARBA" id="ARBA00022727"/>
    </source>
</evidence>
<evidence type="ECO:0000256" key="8">
    <source>
        <dbReference type="RuleBase" id="RU004324"/>
    </source>
</evidence>
<dbReference type="Proteomes" id="UP000176479">
    <property type="component" value="Unassembled WGS sequence"/>
</dbReference>
<evidence type="ECO:0000256" key="4">
    <source>
        <dbReference type="ARBA" id="ARBA00022741"/>
    </source>
</evidence>
<sequence>MEKLITPYCADFGKASIVIKHFPDDESYVLIPEIETLKNKKVRIYHRLYPYPDKRIFELLLILSRLKEQAKEVELFAPYLPYARQDRENKEGEALSADVLCELLKNYGVKKLITYDCHFLPRPGEFSRAGLPIENRSAGPELYAYAKKYFDETREEFVVVSPDEGASYFTENAKGNKAHSLKKVRHESKANGEETGIHADIATMEGEIDVEGKNVCILDDIISTGGTIVRAIEHLKARGAKKVIVGATHGVFAGHRIAEKILNNSCSELFITDSIAVKNAEFDTLFETLELPRD</sequence>
<dbReference type="Pfam" id="PF00156">
    <property type="entry name" value="Pribosyltran"/>
    <property type="match status" value="1"/>
</dbReference>
<dbReference type="SUPFAM" id="SSF53271">
    <property type="entry name" value="PRTase-like"/>
    <property type="match status" value="1"/>
</dbReference>
<dbReference type="NCBIfam" id="TIGR01251">
    <property type="entry name" value="ribP_PPkin"/>
    <property type="match status" value="1"/>
</dbReference>
<accession>A0A1F6Y0G8</accession>
<evidence type="ECO:0000256" key="1">
    <source>
        <dbReference type="ARBA" id="ARBA00013247"/>
    </source>
</evidence>
<dbReference type="InterPro" id="IPR029099">
    <property type="entry name" value="Pribosyltran_N"/>
</dbReference>
<dbReference type="PANTHER" id="PTHR10210">
    <property type="entry name" value="RIBOSE-PHOSPHATE DIPHOSPHOKINASE FAMILY MEMBER"/>
    <property type="match status" value="1"/>
</dbReference>
<dbReference type="Gene3D" id="3.40.50.2020">
    <property type="match status" value="2"/>
</dbReference>
<evidence type="ECO:0000313" key="11">
    <source>
        <dbReference type="EMBL" id="OGI99879.1"/>
    </source>
</evidence>
<keyword evidence="4" id="KW-0547">Nucleotide-binding</keyword>
<dbReference type="PANTHER" id="PTHR10210:SF32">
    <property type="entry name" value="RIBOSE-PHOSPHATE PYROPHOSPHOKINASE 2"/>
    <property type="match status" value="1"/>
</dbReference>
<evidence type="ECO:0000313" key="12">
    <source>
        <dbReference type="Proteomes" id="UP000176479"/>
    </source>
</evidence>
<keyword evidence="2" id="KW-0808">Transferase</keyword>
<dbReference type="GO" id="GO:0006015">
    <property type="term" value="P:5-phosphoribose 1-diphosphate biosynthetic process"/>
    <property type="evidence" value="ECO:0007669"/>
    <property type="project" value="TreeGrafter"/>
</dbReference>
<evidence type="ECO:0000256" key="5">
    <source>
        <dbReference type="ARBA" id="ARBA00022777"/>
    </source>
</evidence>
<dbReference type="InterPro" id="IPR029057">
    <property type="entry name" value="PRTase-like"/>
</dbReference>
<name>A0A1F6Y0G8_9BACT</name>
<dbReference type="GO" id="GO:0005737">
    <property type="term" value="C:cytoplasm"/>
    <property type="evidence" value="ECO:0007669"/>
    <property type="project" value="TreeGrafter"/>
</dbReference>
<dbReference type="GO" id="GO:0002189">
    <property type="term" value="C:ribose phosphate diphosphokinase complex"/>
    <property type="evidence" value="ECO:0007669"/>
    <property type="project" value="TreeGrafter"/>
</dbReference>
<dbReference type="InterPro" id="IPR000836">
    <property type="entry name" value="PRTase_dom"/>
</dbReference>
<dbReference type="GO" id="GO:0016301">
    <property type="term" value="F:kinase activity"/>
    <property type="evidence" value="ECO:0007669"/>
    <property type="project" value="UniProtKB-KW"/>
</dbReference>
<protein>
    <recommendedName>
        <fullName evidence="1">ribose-phosphate diphosphokinase</fullName>
        <ecNumber evidence="1">2.7.6.1</ecNumber>
    </recommendedName>
</protein>
<comment type="catalytic activity">
    <reaction evidence="7">
        <text>D-ribose 5-phosphate + ATP = 5-phospho-alpha-D-ribose 1-diphosphate + AMP + H(+)</text>
        <dbReference type="Rhea" id="RHEA:15609"/>
        <dbReference type="ChEBI" id="CHEBI:15378"/>
        <dbReference type="ChEBI" id="CHEBI:30616"/>
        <dbReference type="ChEBI" id="CHEBI:58017"/>
        <dbReference type="ChEBI" id="CHEBI:78346"/>
        <dbReference type="ChEBI" id="CHEBI:456215"/>
        <dbReference type="EC" id="2.7.6.1"/>
    </reaction>
</comment>
<comment type="similarity">
    <text evidence="8">Belongs to the ribose-phosphate pyrophosphokinase family.</text>
</comment>
<comment type="caution">
    <text evidence="11">The sequence shown here is derived from an EMBL/GenBank/DDBJ whole genome shotgun (WGS) entry which is preliminary data.</text>
</comment>
<feature type="domain" description="Ribose-phosphate pyrophosphokinase N-terminal" evidence="10">
    <location>
        <begin position="16"/>
        <end position="108"/>
    </location>
</feature>
<proteinExistence type="inferred from homology"/>
<dbReference type="GO" id="GO:0006164">
    <property type="term" value="P:purine nucleotide biosynthetic process"/>
    <property type="evidence" value="ECO:0007669"/>
    <property type="project" value="TreeGrafter"/>
</dbReference>